<protein>
    <submittedName>
        <fullName evidence="7">Branched-chain amino acid ABC transporter, ATP-binding protein</fullName>
    </submittedName>
</protein>
<sequence>MAACSTRRAPMLEIDGLTARYGRAQILNGVSLTLGRNEVVALLGRNGAGKSTTMKSVMGLVRQTGGSIRLDGTNILGRASHLICRAGIGYVPEDRRIFGELTVEENLEVGRRPAREGAPHWSADHLFQLFPNLAERRQNLGKQLSGGEQQMLSIARTLMGNPALVLLDEPSEGIAPVIVEQMANVISELKREGLSVLLSEQNLHFAREVSDRAYIIEKGTMRYEGDFADLDARPEVSAQYLAV</sequence>
<dbReference type="PaxDb" id="246200-SPO0822"/>
<dbReference type="Gene3D" id="3.40.50.300">
    <property type="entry name" value="P-loop containing nucleotide triphosphate hydrolases"/>
    <property type="match status" value="1"/>
</dbReference>
<evidence type="ECO:0000256" key="1">
    <source>
        <dbReference type="ARBA" id="ARBA00005417"/>
    </source>
</evidence>
<dbReference type="Pfam" id="PF00005">
    <property type="entry name" value="ABC_tran"/>
    <property type="match status" value="1"/>
</dbReference>
<keyword evidence="4 7" id="KW-0067">ATP-binding</keyword>
<keyword evidence="5" id="KW-0029">Amino-acid transport</keyword>
<evidence type="ECO:0000256" key="4">
    <source>
        <dbReference type="ARBA" id="ARBA00022840"/>
    </source>
</evidence>
<dbReference type="HOGENOM" id="CLU_000604_1_2_5"/>
<dbReference type="CDD" id="cd03224">
    <property type="entry name" value="ABC_TM1139_LivF_branched"/>
    <property type="match status" value="1"/>
</dbReference>
<evidence type="ECO:0000256" key="5">
    <source>
        <dbReference type="ARBA" id="ARBA00022970"/>
    </source>
</evidence>
<dbReference type="KEGG" id="sil:SPO0822"/>
<name>Q5LV80_RUEPO</name>
<keyword evidence="3" id="KW-0547">Nucleotide-binding</keyword>
<dbReference type="PANTHER" id="PTHR43820">
    <property type="entry name" value="HIGH-AFFINITY BRANCHED-CHAIN AMINO ACID TRANSPORT ATP-BINDING PROTEIN LIVF"/>
    <property type="match status" value="1"/>
</dbReference>
<keyword evidence="2" id="KW-0813">Transport</keyword>
<dbReference type="STRING" id="246200.SPO0822"/>
<dbReference type="GO" id="GO:0015658">
    <property type="term" value="F:branched-chain amino acid transmembrane transporter activity"/>
    <property type="evidence" value="ECO:0007669"/>
    <property type="project" value="TreeGrafter"/>
</dbReference>
<dbReference type="InterPro" id="IPR017871">
    <property type="entry name" value="ABC_transporter-like_CS"/>
</dbReference>
<dbReference type="GO" id="GO:0016887">
    <property type="term" value="F:ATP hydrolysis activity"/>
    <property type="evidence" value="ECO:0007669"/>
    <property type="project" value="InterPro"/>
</dbReference>
<evidence type="ECO:0000259" key="6">
    <source>
        <dbReference type="PROSITE" id="PS50893"/>
    </source>
</evidence>
<dbReference type="PANTHER" id="PTHR43820:SF2">
    <property type="entry name" value="ABC TRANSPORTER ATP-BINDING PROTEIN"/>
    <property type="match status" value="1"/>
</dbReference>
<dbReference type="SUPFAM" id="SSF52540">
    <property type="entry name" value="P-loop containing nucleoside triphosphate hydrolases"/>
    <property type="match status" value="1"/>
</dbReference>
<evidence type="ECO:0000256" key="3">
    <source>
        <dbReference type="ARBA" id="ARBA00022741"/>
    </source>
</evidence>
<dbReference type="InterPro" id="IPR027417">
    <property type="entry name" value="P-loop_NTPase"/>
</dbReference>
<evidence type="ECO:0000313" key="8">
    <source>
        <dbReference type="Proteomes" id="UP000001023"/>
    </source>
</evidence>
<reference evidence="7 8" key="1">
    <citation type="journal article" date="2004" name="Nature">
        <title>Genome sequence of Silicibacter pomeroyi reveals adaptations to the marine environment.</title>
        <authorList>
            <person name="Moran M.A."/>
            <person name="Buchan A."/>
            <person name="Gonzalez J.M."/>
            <person name="Heidelberg J.F."/>
            <person name="Whitman W.B."/>
            <person name="Kiene R.P."/>
            <person name="Henriksen J.R."/>
            <person name="King G.M."/>
            <person name="Belas R."/>
            <person name="Fuqua C."/>
            <person name="Brinkac L."/>
            <person name="Lewis M."/>
            <person name="Johri S."/>
            <person name="Weaver B."/>
            <person name="Pai G."/>
            <person name="Eisen J.A."/>
            <person name="Rahe E."/>
            <person name="Sheldon W.M."/>
            <person name="Ye W."/>
            <person name="Miller T.R."/>
            <person name="Carlton J."/>
            <person name="Rasko D.A."/>
            <person name="Paulsen I.T."/>
            <person name="Ren Q."/>
            <person name="Daugherty S.C."/>
            <person name="Deboy R.T."/>
            <person name="Dodson R.J."/>
            <person name="Durkin A.S."/>
            <person name="Madupu R."/>
            <person name="Nelson W.C."/>
            <person name="Sullivan S.A."/>
            <person name="Rosovitz M.J."/>
            <person name="Haft D.H."/>
            <person name="Selengut J."/>
            <person name="Ward N."/>
        </authorList>
    </citation>
    <scope>NUCLEOTIDE SEQUENCE [LARGE SCALE GENOMIC DNA]</scope>
    <source>
        <strain evidence="8">ATCC 700808 / DSM 15171 / DSS-3</strain>
    </source>
</reference>
<accession>Q5LV80</accession>
<dbReference type="AlphaFoldDB" id="Q5LV80"/>
<evidence type="ECO:0000313" key="7">
    <source>
        <dbReference type="EMBL" id="AAV94127.1"/>
    </source>
</evidence>
<organism evidence="7 8">
    <name type="scientific">Ruegeria pomeroyi (strain ATCC 700808 / DSM 15171 / DSS-3)</name>
    <name type="common">Silicibacter pomeroyi</name>
    <dbReference type="NCBI Taxonomy" id="246200"/>
    <lineage>
        <taxon>Bacteria</taxon>
        <taxon>Pseudomonadati</taxon>
        <taxon>Pseudomonadota</taxon>
        <taxon>Alphaproteobacteria</taxon>
        <taxon>Rhodobacterales</taxon>
        <taxon>Roseobacteraceae</taxon>
        <taxon>Ruegeria</taxon>
    </lineage>
</organism>
<evidence type="ECO:0000256" key="2">
    <source>
        <dbReference type="ARBA" id="ARBA00022448"/>
    </source>
</evidence>
<dbReference type="eggNOG" id="COG0410">
    <property type="taxonomic scope" value="Bacteria"/>
</dbReference>
<dbReference type="InterPro" id="IPR052156">
    <property type="entry name" value="BCAA_Transport_ATP-bd_LivF"/>
</dbReference>
<dbReference type="Proteomes" id="UP000001023">
    <property type="component" value="Chromosome"/>
</dbReference>
<keyword evidence="8" id="KW-1185">Reference proteome</keyword>
<dbReference type="GO" id="GO:0015424">
    <property type="term" value="F:ABC-type amino acid transporter activity"/>
    <property type="evidence" value="ECO:0000304"/>
    <property type="project" value="TIGR"/>
</dbReference>
<dbReference type="InterPro" id="IPR003439">
    <property type="entry name" value="ABC_transporter-like_ATP-bd"/>
</dbReference>
<reference evidence="7 8" key="2">
    <citation type="journal article" date="2014" name="Stand. Genomic Sci.">
        <title>An updated genome annotation for the model marine bacterium Ruegeria pomeroyi DSS-3.</title>
        <authorList>
            <person name="Rivers A.R."/>
            <person name="Smith C.B."/>
            <person name="Moran M.A."/>
        </authorList>
    </citation>
    <scope>GENOME REANNOTATION</scope>
    <source>
        <strain evidence="8">ATCC 700808 / DSM 15171 / DSS-3</strain>
    </source>
</reference>
<comment type="similarity">
    <text evidence="1">Belongs to the ABC transporter superfamily.</text>
</comment>
<feature type="domain" description="ABC transporter" evidence="6">
    <location>
        <begin position="12"/>
        <end position="243"/>
    </location>
</feature>
<dbReference type="PROSITE" id="PS50893">
    <property type="entry name" value="ABC_TRANSPORTER_2"/>
    <property type="match status" value="1"/>
</dbReference>
<dbReference type="SMART" id="SM00382">
    <property type="entry name" value="AAA"/>
    <property type="match status" value="1"/>
</dbReference>
<proteinExistence type="inferred from homology"/>
<dbReference type="PROSITE" id="PS00211">
    <property type="entry name" value="ABC_TRANSPORTER_1"/>
    <property type="match status" value="1"/>
</dbReference>
<dbReference type="InterPro" id="IPR003593">
    <property type="entry name" value="AAA+_ATPase"/>
</dbReference>
<dbReference type="GO" id="GO:0015807">
    <property type="term" value="P:L-amino acid transport"/>
    <property type="evidence" value="ECO:0007669"/>
    <property type="project" value="TreeGrafter"/>
</dbReference>
<gene>
    <name evidence="7" type="ordered locus">SPO0822</name>
</gene>
<dbReference type="GO" id="GO:0005524">
    <property type="term" value="F:ATP binding"/>
    <property type="evidence" value="ECO:0007669"/>
    <property type="project" value="UniProtKB-KW"/>
</dbReference>
<dbReference type="EMBL" id="CP000031">
    <property type="protein sequence ID" value="AAV94127.1"/>
    <property type="molecule type" value="Genomic_DNA"/>
</dbReference>